<dbReference type="PANTHER" id="PTHR45138">
    <property type="entry name" value="REGULATORY COMPONENTS OF SENSORY TRANSDUCTION SYSTEM"/>
    <property type="match status" value="1"/>
</dbReference>
<dbReference type="InterPro" id="IPR029787">
    <property type="entry name" value="Nucleotide_cyclase"/>
</dbReference>
<dbReference type="GO" id="GO:0052621">
    <property type="term" value="F:diguanylate cyclase activity"/>
    <property type="evidence" value="ECO:0007669"/>
    <property type="project" value="UniProtKB-EC"/>
</dbReference>
<dbReference type="RefSeq" id="WP_394461654.1">
    <property type="nucleotide sequence ID" value="NZ_JBIGHZ010000004.1"/>
</dbReference>
<accession>A0ABW7FXB9</accession>
<name>A0ABW7FXB9_9BURK</name>
<keyword evidence="5" id="KW-0808">Transferase</keyword>
<keyword evidence="3" id="KW-1133">Transmembrane helix</keyword>
<dbReference type="SUPFAM" id="SSF55073">
    <property type="entry name" value="Nucleotide cyclase"/>
    <property type="match status" value="1"/>
</dbReference>
<gene>
    <name evidence="5" type="ORF">ACG0Z6_11910</name>
</gene>
<evidence type="ECO:0000313" key="5">
    <source>
        <dbReference type="EMBL" id="MFG6448938.1"/>
    </source>
</evidence>
<dbReference type="Pfam" id="PF00990">
    <property type="entry name" value="GGDEF"/>
    <property type="match status" value="1"/>
</dbReference>
<reference evidence="5 6" key="1">
    <citation type="submission" date="2024-08" db="EMBL/GenBank/DDBJ databases">
        <authorList>
            <person name="Lu H."/>
        </authorList>
    </citation>
    <scope>NUCLEOTIDE SEQUENCE [LARGE SCALE GENOMIC DNA]</scope>
    <source>
        <strain evidence="5 6">BYS180W</strain>
    </source>
</reference>
<dbReference type="SMART" id="SM00267">
    <property type="entry name" value="GGDEF"/>
    <property type="match status" value="1"/>
</dbReference>
<feature type="domain" description="GGDEF" evidence="4">
    <location>
        <begin position="133"/>
        <end position="263"/>
    </location>
</feature>
<dbReference type="InterPro" id="IPR050469">
    <property type="entry name" value="Diguanylate_Cyclase"/>
</dbReference>
<dbReference type="PROSITE" id="PS50887">
    <property type="entry name" value="GGDEF"/>
    <property type="match status" value="1"/>
</dbReference>
<comment type="catalytic activity">
    <reaction evidence="2">
        <text>2 GTP = 3',3'-c-di-GMP + 2 diphosphate</text>
        <dbReference type="Rhea" id="RHEA:24898"/>
        <dbReference type="ChEBI" id="CHEBI:33019"/>
        <dbReference type="ChEBI" id="CHEBI:37565"/>
        <dbReference type="ChEBI" id="CHEBI:58805"/>
        <dbReference type="EC" id="2.7.7.65"/>
    </reaction>
</comment>
<keyword evidence="3" id="KW-0472">Membrane</keyword>
<dbReference type="PANTHER" id="PTHR45138:SF9">
    <property type="entry name" value="DIGUANYLATE CYCLASE DGCM-RELATED"/>
    <property type="match status" value="1"/>
</dbReference>
<feature type="transmembrane region" description="Helical" evidence="3">
    <location>
        <begin position="73"/>
        <end position="90"/>
    </location>
</feature>
<organism evidence="5 6">
    <name type="scientific">Roseateles rivi</name>
    <dbReference type="NCBI Taxonomy" id="3299028"/>
    <lineage>
        <taxon>Bacteria</taxon>
        <taxon>Pseudomonadati</taxon>
        <taxon>Pseudomonadota</taxon>
        <taxon>Betaproteobacteria</taxon>
        <taxon>Burkholderiales</taxon>
        <taxon>Sphaerotilaceae</taxon>
        <taxon>Roseateles</taxon>
    </lineage>
</organism>
<dbReference type="Gene3D" id="3.30.70.270">
    <property type="match status" value="1"/>
</dbReference>
<dbReference type="InterPro" id="IPR000160">
    <property type="entry name" value="GGDEF_dom"/>
</dbReference>
<evidence type="ECO:0000256" key="3">
    <source>
        <dbReference type="SAM" id="Phobius"/>
    </source>
</evidence>
<evidence type="ECO:0000313" key="6">
    <source>
        <dbReference type="Proteomes" id="UP001606099"/>
    </source>
</evidence>
<dbReference type="InterPro" id="IPR043128">
    <property type="entry name" value="Rev_trsase/Diguanyl_cyclase"/>
</dbReference>
<keyword evidence="6" id="KW-1185">Reference proteome</keyword>
<evidence type="ECO:0000256" key="2">
    <source>
        <dbReference type="ARBA" id="ARBA00034247"/>
    </source>
</evidence>
<evidence type="ECO:0000256" key="1">
    <source>
        <dbReference type="ARBA" id="ARBA00012528"/>
    </source>
</evidence>
<dbReference type="CDD" id="cd01949">
    <property type="entry name" value="GGDEF"/>
    <property type="match status" value="1"/>
</dbReference>
<keyword evidence="3" id="KW-0812">Transmembrane</keyword>
<dbReference type="EMBL" id="JBIGHZ010000004">
    <property type="protein sequence ID" value="MFG6448938.1"/>
    <property type="molecule type" value="Genomic_DNA"/>
</dbReference>
<dbReference type="EC" id="2.7.7.65" evidence="1"/>
<protein>
    <recommendedName>
        <fullName evidence="1">diguanylate cyclase</fullName>
        <ecNumber evidence="1">2.7.7.65</ecNumber>
    </recommendedName>
</protein>
<keyword evidence="5" id="KW-0548">Nucleotidyltransferase</keyword>
<evidence type="ECO:0000259" key="4">
    <source>
        <dbReference type="PROSITE" id="PS50887"/>
    </source>
</evidence>
<comment type="caution">
    <text evidence="5">The sequence shown here is derived from an EMBL/GenBank/DDBJ whole genome shotgun (WGS) entry which is preliminary data.</text>
</comment>
<dbReference type="NCBIfam" id="TIGR00254">
    <property type="entry name" value="GGDEF"/>
    <property type="match status" value="1"/>
</dbReference>
<proteinExistence type="predicted"/>
<feature type="transmembrane region" description="Helical" evidence="3">
    <location>
        <begin position="32"/>
        <end position="53"/>
    </location>
</feature>
<sequence length="264" mass="29873">MRAPQKFTQCVQAVRNIQAPHRKPGQHSQRALWIEVALLLLGLLLLHFLFDYIDAYERFYEFSRRHESWELDELMVTVTLSPVFLAIFAARRWREAQARLEQSLTDELTLIPNRRHGSSVLAEEVRRALRYERPLAVVLMDLDHFKAVNDQLGHDVGDQVLRQAARTLMLGIRQQDLLCRWGGEEFLLICPEVNLDQVQQLALRLLDALSQDVSSALGPVTASMGVAALRPEGEHPDALIKRADVALGQAKGAGRNRVVCAPFV</sequence>
<dbReference type="Proteomes" id="UP001606099">
    <property type="component" value="Unassembled WGS sequence"/>
</dbReference>